<evidence type="ECO:0000256" key="6">
    <source>
        <dbReference type="ARBA" id="ARBA00022837"/>
    </source>
</evidence>
<dbReference type="Proteomes" id="UP000291562">
    <property type="component" value="Chromosome"/>
</dbReference>
<dbReference type="SMART" id="SM00944">
    <property type="entry name" value="Pro-kuma_activ"/>
    <property type="match status" value="1"/>
</dbReference>
<name>A0A411HID5_9GAMM</name>
<organism evidence="11 12">
    <name type="scientific">Pseudolysobacter antarcticus</name>
    <dbReference type="NCBI Taxonomy" id="2511995"/>
    <lineage>
        <taxon>Bacteria</taxon>
        <taxon>Pseudomonadati</taxon>
        <taxon>Pseudomonadota</taxon>
        <taxon>Gammaproteobacteria</taxon>
        <taxon>Lysobacterales</taxon>
        <taxon>Rhodanobacteraceae</taxon>
        <taxon>Pseudolysobacter</taxon>
    </lineage>
</organism>
<feature type="signal peptide" evidence="9">
    <location>
        <begin position="1"/>
        <end position="39"/>
    </location>
</feature>
<feature type="active site" description="Charge relay system" evidence="8">
    <location>
        <position position="572"/>
    </location>
</feature>
<dbReference type="OrthoDB" id="9002785at2"/>
<dbReference type="Gene3D" id="3.40.50.200">
    <property type="entry name" value="Peptidase S8/S53 domain"/>
    <property type="match status" value="1"/>
</dbReference>
<dbReference type="GO" id="GO:0006508">
    <property type="term" value="P:proteolysis"/>
    <property type="evidence" value="ECO:0007669"/>
    <property type="project" value="UniProtKB-KW"/>
</dbReference>
<dbReference type="PROSITE" id="PS51695">
    <property type="entry name" value="SEDOLISIN"/>
    <property type="match status" value="1"/>
</dbReference>
<dbReference type="EMBL" id="CP035704">
    <property type="protein sequence ID" value="QBB70289.1"/>
    <property type="molecule type" value="Genomic_DNA"/>
</dbReference>
<keyword evidence="5 8" id="KW-0720">Serine protease</keyword>
<dbReference type="GO" id="GO:0046872">
    <property type="term" value="F:metal ion binding"/>
    <property type="evidence" value="ECO:0007669"/>
    <property type="project" value="UniProtKB-KW"/>
</dbReference>
<accession>A0A411HID5</accession>
<dbReference type="GO" id="GO:0004252">
    <property type="term" value="F:serine-type endopeptidase activity"/>
    <property type="evidence" value="ECO:0007669"/>
    <property type="project" value="UniProtKB-UniRule"/>
</dbReference>
<dbReference type="Pfam" id="PF09286">
    <property type="entry name" value="Pro-kuma_activ"/>
    <property type="match status" value="1"/>
</dbReference>
<keyword evidence="4 8" id="KW-0378">Hydrolase</keyword>
<dbReference type="InterPro" id="IPR023828">
    <property type="entry name" value="Peptidase_S8_Ser-AS"/>
</dbReference>
<reference evidence="11 12" key="1">
    <citation type="submission" date="2019-01" db="EMBL/GenBank/DDBJ databases">
        <title>Pseudolysobacter antarctica gen. nov., sp. nov., isolated from Fildes Peninsula, Antarctica.</title>
        <authorList>
            <person name="Wei Z."/>
            <person name="Peng F."/>
        </authorList>
    </citation>
    <scope>NUCLEOTIDE SEQUENCE [LARGE SCALE GENOMIC DNA]</scope>
    <source>
        <strain evidence="11 12">AQ6-296</strain>
    </source>
</reference>
<dbReference type="InterPro" id="IPR030400">
    <property type="entry name" value="Sedolisin_dom"/>
</dbReference>
<proteinExistence type="predicted"/>
<dbReference type="InterPro" id="IPR015366">
    <property type="entry name" value="S53_propep"/>
</dbReference>
<dbReference type="SUPFAM" id="SSF54897">
    <property type="entry name" value="Protease propeptides/inhibitors"/>
    <property type="match status" value="1"/>
</dbReference>
<dbReference type="SUPFAM" id="SSF52743">
    <property type="entry name" value="Subtilisin-like"/>
    <property type="match status" value="1"/>
</dbReference>
<evidence type="ECO:0000256" key="9">
    <source>
        <dbReference type="SAM" id="SignalP"/>
    </source>
</evidence>
<dbReference type="GO" id="GO:0008240">
    <property type="term" value="F:tripeptidyl-peptidase activity"/>
    <property type="evidence" value="ECO:0007669"/>
    <property type="project" value="TreeGrafter"/>
</dbReference>
<dbReference type="CDD" id="cd04056">
    <property type="entry name" value="Peptidases_S53"/>
    <property type="match status" value="1"/>
</dbReference>
<evidence type="ECO:0000256" key="4">
    <source>
        <dbReference type="ARBA" id="ARBA00022801"/>
    </source>
</evidence>
<feature type="domain" description="Peptidase S53" evidence="10">
    <location>
        <begin position="246"/>
        <end position="677"/>
    </location>
</feature>
<gene>
    <name evidence="11" type="ORF">ELE36_07895</name>
</gene>
<sequence>MTDTRKFFRRSAGVNRDVCKNALACLLLLAFGFSTVAMAQVRDLVRGSVDSNNVVRLSESKVSWASAENDLGALDEATVLQALSVNLKRSAMRQAAFESLLQEQQDPASVNFHAWLTPQQVGEKFGASANDIQAITDWLQAQGLHVDRVANSRMSISFSGSAANVKAAFGTELHRYRVNGETRIATVDTPRVPAALVGVIQSVRGLITARTHSYHTLTQHQSSAPMPGATQPELSICPPAGTCRYFLTPADFATIYGMKPVLQQSINGAGQNIAIVGRAQVSNADIEAFEHVTSLPNSDPILIVPPAGISPPPASTSCTDTDPSDCGKANDQSEATLDVERAIGTAPGATIYLVASTDVDNQDGVLIATEHVIDDTPLFAKILSISFGSCESDAPPNGLSYLDQLFSQAAIEGISVLVASGDSGVAGCDTTGTPPKLQFRSPNALCSSSYVTCVGGTQFADTTNSSAYWSSVNVTGYASALGYIPEGGWNEPLDSSNASQIAASGGGVSAYLPTPSWQAGVGVPGTQGRYTPDVAFSASQHDGYFTCIASGNGSCVANSQGSFGFIAIGGTSASTPSMAGIVALLNQKLGGPQGNLNPRLYALAATPSNGVFHDATPASSGVTSCVITIPSMCNNSMPGPTDLSAGLTGYPLTTGYDEVTGLGSINVQNLLAQWVATVPTFFVPIRRCRYAPLHC</sequence>
<keyword evidence="12" id="KW-1185">Reference proteome</keyword>
<keyword evidence="6" id="KW-0106">Calcium</keyword>
<protein>
    <recommendedName>
        <fullName evidence="10">Peptidase S53 domain-containing protein</fullName>
    </recommendedName>
</protein>
<dbReference type="PANTHER" id="PTHR14218">
    <property type="entry name" value="PROTEASE S8 TRIPEPTIDYL PEPTIDASE I CLN2"/>
    <property type="match status" value="1"/>
</dbReference>
<comment type="caution">
    <text evidence="8">Lacks conserved residue(s) required for the propagation of feature annotation.</text>
</comment>
<evidence type="ECO:0000313" key="11">
    <source>
        <dbReference type="EMBL" id="QBB70289.1"/>
    </source>
</evidence>
<evidence type="ECO:0000256" key="2">
    <source>
        <dbReference type="ARBA" id="ARBA00022670"/>
    </source>
</evidence>
<evidence type="ECO:0000256" key="3">
    <source>
        <dbReference type="ARBA" id="ARBA00022723"/>
    </source>
</evidence>
<comment type="cofactor">
    <cofactor evidence="1">
        <name>Ca(2+)</name>
        <dbReference type="ChEBI" id="CHEBI:29108"/>
    </cofactor>
</comment>
<dbReference type="KEGG" id="xbc:ELE36_07895"/>
<feature type="chain" id="PRO_5019024581" description="Peptidase S53 domain-containing protein" evidence="9">
    <location>
        <begin position="40"/>
        <end position="695"/>
    </location>
</feature>
<feature type="active site" description="Charge relay system" evidence="8">
    <location>
        <position position="338"/>
    </location>
</feature>
<dbReference type="InterPro" id="IPR000209">
    <property type="entry name" value="Peptidase_S8/S53_dom"/>
</dbReference>
<dbReference type="Pfam" id="PF00082">
    <property type="entry name" value="Peptidase_S8"/>
    <property type="match status" value="1"/>
</dbReference>
<dbReference type="AlphaFoldDB" id="A0A411HID5"/>
<evidence type="ECO:0000259" key="10">
    <source>
        <dbReference type="PROSITE" id="PS51695"/>
    </source>
</evidence>
<keyword evidence="3" id="KW-0479">Metal-binding</keyword>
<dbReference type="InterPro" id="IPR050819">
    <property type="entry name" value="Tripeptidyl-peptidase_I"/>
</dbReference>
<evidence type="ECO:0000256" key="7">
    <source>
        <dbReference type="ARBA" id="ARBA00023145"/>
    </source>
</evidence>
<dbReference type="RefSeq" id="WP_129832548.1">
    <property type="nucleotide sequence ID" value="NZ_CP035704.1"/>
</dbReference>
<evidence type="ECO:0000256" key="1">
    <source>
        <dbReference type="ARBA" id="ARBA00001913"/>
    </source>
</evidence>
<dbReference type="InterPro" id="IPR036852">
    <property type="entry name" value="Peptidase_S8/S53_dom_sf"/>
</dbReference>
<feature type="active site" description="Charge relay system" evidence="8">
    <location>
        <position position="334"/>
    </location>
</feature>
<dbReference type="PANTHER" id="PTHR14218:SF15">
    <property type="entry name" value="TRIPEPTIDYL-PEPTIDASE 1"/>
    <property type="match status" value="1"/>
</dbReference>
<evidence type="ECO:0000256" key="5">
    <source>
        <dbReference type="ARBA" id="ARBA00022825"/>
    </source>
</evidence>
<dbReference type="CDD" id="cd11377">
    <property type="entry name" value="Pro-peptidase_S53"/>
    <property type="match status" value="1"/>
</dbReference>
<keyword evidence="9" id="KW-0732">Signal</keyword>
<keyword evidence="7" id="KW-0865">Zymogen</keyword>
<dbReference type="PROSITE" id="PS00138">
    <property type="entry name" value="SUBTILASE_SER"/>
    <property type="match status" value="1"/>
</dbReference>
<keyword evidence="2 8" id="KW-0645">Protease</keyword>
<evidence type="ECO:0000256" key="8">
    <source>
        <dbReference type="PROSITE-ProRule" id="PRU01032"/>
    </source>
</evidence>
<evidence type="ECO:0000313" key="12">
    <source>
        <dbReference type="Proteomes" id="UP000291562"/>
    </source>
</evidence>